<proteinExistence type="predicted"/>
<sequence length="114" mass="13494">MIDPGLYKLNKSEIWFVIKQRSLPTAFKLYTGAFPPSLSLFIIAMAIYLESNIFNCTREVFSISWRERKRKGEKEKKKEKKGEREKIYIILKKIIKILEIEIKRDIYTGIVTGY</sequence>
<comment type="caution">
    <text evidence="2">The sequence shown here is derived from an EMBL/GenBank/DDBJ whole genome shotgun (WGS) entry which is preliminary data.</text>
</comment>
<keyword evidence="1" id="KW-1133">Transmembrane helix</keyword>
<keyword evidence="1" id="KW-0812">Transmembrane</keyword>
<name>A0A9Q0GMV7_9ROSI</name>
<organism evidence="2 3">
    <name type="scientific">Turnera subulata</name>
    <dbReference type="NCBI Taxonomy" id="218843"/>
    <lineage>
        <taxon>Eukaryota</taxon>
        <taxon>Viridiplantae</taxon>
        <taxon>Streptophyta</taxon>
        <taxon>Embryophyta</taxon>
        <taxon>Tracheophyta</taxon>
        <taxon>Spermatophyta</taxon>
        <taxon>Magnoliopsida</taxon>
        <taxon>eudicotyledons</taxon>
        <taxon>Gunneridae</taxon>
        <taxon>Pentapetalae</taxon>
        <taxon>rosids</taxon>
        <taxon>fabids</taxon>
        <taxon>Malpighiales</taxon>
        <taxon>Passifloraceae</taxon>
        <taxon>Turnera</taxon>
    </lineage>
</organism>
<accession>A0A9Q0GMV7</accession>
<keyword evidence="1" id="KW-0472">Membrane</keyword>
<dbReference type="OrthoDB" id="1712543at2759"/>
<evidence type="ECO:0000313" key="2">
    <source>
        <dbReference type="EMBL" id="KAJ4851424.1"/>
    </source>
</evidence>
<dbReference type="Proteomes" id="UP001141552">
    <property type="component" value="Unassembled WGS sequence"/>
</dbReference>
<keyword evidence="3" id="KW-1185">Reference proteome</keyword>
<evidence type="ECO:0000256" key="1">
    <source>
        <dbReference type="SAM" id="Phobius"/>
    </source>
</evidence>
<dbReference type="EMBL" id="JAKUCV010000057">
    <property type="protein sequence ID" value="KAJ4851424.1"/>
    <property type="molecule type" value="Genomic_DNA"/>
</dbReference>
<reference evidence="2" key="1">
    <citation type="submission" date="2022-02" db="EMBL/GenBank/DDBJ databases">
        <authorList>
            <person name="Henning P.M."/>
            <person name="McCubbin A.G."/>
            <person name="Shore J.S."/>
        </authorList>
    </citation>
    <scope>NUCLEOTIDE SEQUENCE</scope>
    <source>
        <strain evidence="2">F60SS</strain>
        <tissue evidence="2">Leaves</tissue>
    </source>
</reference>
<evidence type="ECO:0000313" key="3">
    <source>
        <dbReference type="Proteomes" id="UP001141552"/>
    </source>
</evidence>
<reference evidence="2" key="2">
    <citation type="journal article" date="2023" name="Plants (Basel)">
        <title>Annotation of the Turnera subulata (Passifloraceae) Draft Genome Reveals the S-Locus Evolved after the Divergence of Turneroideae from Passifloroideae in a Stepwise Manner.</title>
        <authorList>
            <person name="Henning P.M."/>
            <person name="Roalson E.H."/>
            <person name="Mir W."/>
            <person name="McCubbin A.G."/>
            <person name="Shore J.S."/>
        </authorList>
    </citation>
    <scope>NUCLEOTIDE SEQUENCE</scope>
    <source>
        <strain evidence="2">F60SS</strain>
    </source>
</reference>
<dbReference type="AlphaFoldDB" id="A0A9Q0GMV7"/>
<gene>
    <name evidence="2" type="ORF">Tsubulata_029276</name>
</gene>
<feature type="transmembrane region" description="Helical" evidence="1">
    <location>
        <begin position="29"/>
        <end position="49"/>
    </location>
</feature>
<protein>
    <submittedName>
        <fullName evidence="2">Uncharacterized protein</fullName>
    </submittedName>
</protein>